<keyword evidence="6 14" id="KW-0963">Cytoplasm</keyword>
<keyword evidence="16" id="KW-0460">Magnesium</keyword>
<evidence type="ECO:0000256" key="11">
    <source>
        <dbReference type="ARBA" id="ARBA00022984"/>
    </source>
</evidence>
<evidence type="ECO:0000256" key="5">
    <source>
        <dbReference type="ARBA" id="ARBA00012216"/>
    </source>
</evidence>
<proteinExistence type="inferred from homology"/>
<evidence type="ECO:0000256" key="12">
    <source>
        <dbReference type="ARBA" id="ARBA00023316"/>
    </source>
</evidence>
<evidence type="ECO:0000256" key="4">
    <source>
        <dbReference type="ARBA" id="ARBA00010871"/>
    </source>
</evidence>
<feature type="active site" evidence="15">
    <location>
        <position position="297"/>
    </location>
</feature>
<dbReference type="UniPathway" id="UPA00219"/>
<name>A0A2S9IKT3_9HYPH</name>
<evidence type="ECO:0000256" key="9">
    <source>
        <dbReference type="ARBA" id="ARBA00022840"/>
    </source>
</evidence>
<evidence type="ECO:0000256" key="1">
    <source>
        <dbReference type="ARBA" id="ARBA00001936"/>
    </source>
</evidence>
<dbReference type="InterPro" id="IPR011127">
    <property type="entry name" value="Dala_Dala_lig_N"/>
</dbReference>
<dbReference type="PANTHER" id="PTHR23132:SF23">
    <property type="entry name" value="D-ALANINE--D-ALANINE LIGASE B"/>
    <property type="match status" value="1"/>
</dbReference>
<feature type="binding site" evidence="16">
    <location>
        <position position="288"/>
    </location>
    <ligand>
        <name>Mg(2+)</name>
        <dbReference type="ChEBI" id="CHEBI:18420"/>
        <label>2</label>
    </ligand>
</feature>
<dbReference type="PANTHER" id="PTHR23132">
    <property type="entry name" value="D-ALANINE--D-ALANINE LIGASE"/>
    <property type="match status" value="1"/>
</dbReference>
<evidence type="ECO:0000256" key="7">
    <source>
        <dbReference type="ARBA" id="ARBA00022598"/>
    </source>
</evidence>
<dbReference type="NCBIfam" id="NF002378">
    <property type="entry name" value="PRK01372.1"/>
    <property type="match status" value="1"/>
</dbReference>
<dbReference type="HAMAP" id="MF_00047">
    <property type="entry name" value="Dala_Dala_lig"/>
    <property type="match status" value="1"/>
</dbReference>
<dbReference type="GO" id="GO:0005524">
    <property type="term" value="F:ATP binding"/>
    <property type="evidence" value="ECO:0007669"/>
    <property type="project" value="UniProtKB-UniRule"/>
</dbReference>
<dbReference type="InterPro" id="IPR005905">
    <property type="entry name" value="D_ala_D_ala"/>
</dbReference>
<feature type="binding site" evidence="16">
    <location>
        <position position="286"/>
    </location>
    <ligand>
        <name>Mg(2+)</name>
        <dbReference type="ChEBI" id="CHEBI:18420"/>
        <label>2</label>
    </ligand>
</feature>
<evidence type="ECO:0000256" key="3">
    <source>
        <dbReference type="ARBA" id="ARBA00004496"/>
    </source>
</evidence>
<keyword evidence="16" id="KW-0479">Metal-binding</keyword>
<evidence type="ECO:0000313" key="20">
    <source>
        <dbReference type="Proteomes" id="UP000239434"/>
    </source>
</evidence>
<evidence type="ECO:0000256" key="16">
    <source>
        <dbReference type="PIRSR" id="PIRSR039102-3"/>
    </source>
</evidence>
<comment type="subcellular location">
    <subcellularLocation>
        <location evidence="3 14">Cytoplasm</location>
    </subcellularLocation>
</comment>
<keyword evidence="10 14" id="KW-0133">Cell shape</keyword>
<dbReference type="SUPFAM" id="SSF56059">
    <property type="entry name" value="Glutathione synthetase ATP-binding domain-like"/>
    <property type="match status" value="1"/>
</dbReference>
<dbReference type="PIRSF" id="PIRSF039102">
    <property type="entry name" value="Ddl/VanB"/>
    <property type="match status" value="1"/>
</dbReference>
<feature type="binding site" evidence="16">
    <location>
        <position position="269"/>
    </location>
    <ligand>
        <name>Mg(2+)</name>
        <dbReference type="ChEBI" id="CHEBI:18420"/>
        <label>1</label>
    </ligand>
</feature>
<evidence type="ECO:0000259" key="18">
    <source>
        <dbReference type="PROSITE" id="PS50975"/>
    </source>
</evidence>
<feature type="binding site" evidence="16">
    <location>
        <position position="286"/>
    </location>
    <ligand>
        <name>Mg(2+)</name>
        <dbReference type="ChEBI" id="CHEBI:18420"/>
        <label>1</label>
    </ligand>
</feature>
<dbReference type="GO" id="GO:0008716">
    <property type="term" value="F:D-alanine-D-alanine ligase activity"/>
    <property type="evidence" value="ECO:0007669"/>
    <property type="project" value="UniProtKB-UniRule"/>
</dbReference>
<keyword evidence="20" id="KW-1185">Reference proteome</keyword>
<dbReference type="GO" id="GO:0005737">
    <property type="term" value="C:cytoplasm"/>
    <property type="evidence" value="ECO:0007669"/>
    <property type="project" value="UniProtKB-SubCell"/>
</dbReference>
<sequence>MKHVAVLMGGWSSEREVSIKSGRACAQSLKHQGFGVTELHVTPTITKDLQEIRPDVALNALHGPIGEDGRIQGLLELLGIPYTHSGVLASALAMNKAKAKEVMQASGIAVADGKVMCRFDLAREHVLSVPYVVKPVAEGSSFGVTVVTDPNVPPPDHIAGADWPYGNDVLVERYISGIELTCAVMGDKALDVMEIKPISSVVADYNSKTKTFRDYKYGQEFYDYHAKYDKGAAIHEIPADIDWDVYSKIQEWALIAHKAIGCRGVTRTDFRYDNTPAGTGEIVALEINTQPGMTETSLVPEIAAHAGISFDELVRWMLDDASQNR</sequence>
<feature type="active site" evidence="15">
    <location>
        <position position="140"/>
    </location>
</feature>
<comment type="function">
    <text evidence="2 14">Cell wall formation.</text>
</comment>
<evidence type="ECO:0000256" key="2">
    <source>
        <dbReference type="ARBA" id="ARBA00003921"/>
    </source>
</evidence>
<comment type="pathway">
    <text evidence="14">Cell wall biogenesis; peptidoglycan biosynthesis.</text>
</comment>
<organism evidence="19 20">
    <name type="scientific">Phyllobacterium phragmitis</name>
    <dbReference type="NCBI Taxonomy" id="2670329"/>
    <lineage>
        <taxon>Bacteria</taxon>
        <taxon>Pseudomonadati</taxon>
        <taxon>Pseudomonadota</taxon>
        <taxon>Alphaproteobacteria</taxon>
        <taxon>Hyphomicrobiales</taxon>
        <taxon>Phyllobacteriaceae</taxon>
        <taxon>Phyllobacterium</taxon>
    </lineage>
</organism>
<dbReference type="InterPro" id="IPR013815">
    <property type="entry name" value="ATP_grasp_subdomain_1"/>
</dbReference>
<dbReference type="GO" id="GO:0009252">
    <property type="term" value="P:peptidoglycan biosynthetic process"/>
    <property type="evidence" value="ECO:0007669"/>
    <property type="project" value="UniProtKB-UniRule"/>
</dbReference>
<evidence type="ECO:0000256" key="15">
    <source>
        <dbReference type="PIRSR" id="PIRSR039102-1"/>
    </source>
</evidence>
<dbReference type="PROSITE" id="PS00844">
    <property type="entry name" value="DALA_DALA_LIGASE_2"/>
    <property type="match status" value="1"/>
</dbReference>
<keyword evidence="9 17" id="KW-0067">ATP-binding</keyword>
<feature type="domain" description="ATP-grasp" evidence="18">
    <location>
        <begin position="100"/>
        <end position="319"/>
    </location>
</feature>
<evidence type="ECO:0000256" key="8">
    <source>
        <dbReference type="ARBA" id="ARBA00022741"/>
    </source>
</evidence>
<dbReference type="NCBIfam" id="TIGR01205">
    <property type="entry name" value="D_ala_D_alaTIGR"/>
    <property type="match status" value="1"/>
</dbReference>
<dbReference type="GO" id="GO:0046872">
    <property type="term" value="F:metal ion binding"/>
    <property type="evidence" value="ECO:0007669"/>
    <property type="project" value="UniProtKB-KW"/>
</dbReference>
<dbReference type="Gene3D" id="3.40.50.20">
    <property type="match status" value="1"/>
</dbReference>
<dbReference type="InterPro" id="IPR000291">
    <property type="entry name" value="D-Ala_lig_Van_CS"/>
</dbReference>
<dbReference type="PROSITE" id="PS00843">
    <property type="entry name" value="DALA_DALA_LIGASE_1"/>
    <property type="match status" value="1"/>
</dbReference>
<comment type="cofactor">
    <cofactor evidence="16">
        <name>Mg(2+)</name>
        <dbReference type="ChEBI" id="CHEBI:18420"/>
    </cofactor>
    <cofactor evidence="16">
        <name>Mn(2+)</name>
        <dbReference type="ChEBI" id="CHEBI:29035"/>
    </cofactor>
    <text evidence="16">Binds 2 magnesium or manganese ions per subunit.</text>
</comment>
<keyword evidence="16" id="KW-0464">Manganese</keyword>
<keyword evidence="12 14" id="KW-0961">Cell wall biogenesis/degradation</keyword>
<evidence type="ECO:0000256" key="10">
    <source>
        <dbReference type="ARBA" id="ARBA00022960"/>
    </source>
</evidence>
<dbReference type="GO" id="GO:0008360">
    <property type="term" value="P:regulation of cell shape"/>
    <property type="evidence" value="ECO:0007669"/>
    <property type="project" value="UniProtKB-KW"/>
</dbReference>
<dbReference type="EC" id="6.3.2.4" evidence="5 14"/>
<dbReference type="Pfam" id="PF01820">
    <property type="entry name" value="Dala_Dala_lig_N"/>
    <property type="match status" value="1"/>
</dbReference>
<comment type="similarity">
    <text evidence="4 14">Belongs to the D-alanine--D-alanine ligase family.</text>
</comment>
<accession>A0A2S9IKT3</accession>
<dbReference type="Proteomes" id="UP000239434">
    <property type="component" value="Unassembled WGS sequence"/>
</dbReference>
<evidence type="ECO:0000256" key="17">
    <source>
        <dbReference type="PROSITE-ProRule" id="PRU00409"/>
    </source>
</evidence>
<dbReference type="AlphaFoldDB" id="A0A2S9IKT3"/>
<dbReference type="InterPro" id="IPR011761">
    <property type="entry name" value="ATP-grasp"/>
</dbReference>
<comment type="catalytic activity">
    <reaction evidence="13 14">
        <text>2 D-alanine + ATP = D-alanyl-D-alanine + ADP + phosphate + H(+)</text>
        <dbReference type="Rhea" id="RHEA:11224"/>
        <dbReference type="ChEBI" id="CHEBI:15378"/>
        <dbReference type="ChEBI" id="CHEBI:30616"/>
        <dbReference type="ChEBI" id="CHEBI:43474"/>
        <dbReference type="ChEBI" id="CHEBI:57416"/>
        <dbReference type="ChEBI" id="CHEBI:57822"/>
        <dbReference type="ChEBI" id="CHEBI:456216"/>
        <dbReference type="EC" id="6.3.2.4"/>
    </reaction>
</comment>
<evidence type="ECO:0000256" key="6">
    <source>
        <dbReference type="ARBA" id="ARBA00022490"/>
    </source>
</evidence>
<dbReference type="InterPro" id="IPR011095">
    <property type="entry name" value="Dala_Dala_lig_C"/>
</dbReference>
<gene>
    <name evidence="14" type="primary">ddl</name>
    <name evidence="19" type="ORF">C5748_23090</name>
</gene>
<dbReference type="SUPFAM" id="SSF52440">
    <property type="entry name" value="PreATP-grasp domain"/>
    <property type="match status" value="1"/>
</dbReference>
<keyword evidence="8 17" id="KW-0547">Nucleotide-binding</keyword>
<dbReference type="GO" id="GO:0071555">
    <property type="term" value="P:cell wall organization"/>
    <property type="evidence" value="ECO:0007669"/>
    <property type="project" value="UniProtKB-KW"/>
</dbReference>
<keyword evidence="11 14" id="KW-0573">Peptidoglycan synthesis</keyword>
<evidence type="ECO:0000313" key="19">
    <source>
        <dbReference type="EMBL" id="PRD41130.1"/>
    </source>
</evidence>
<dbReference type="Pfam" id="PF07478">
    <property type="entry name" value="Dala_Dala_lig_C"/>
    <property type="match status" value="1"/>
</dbReference>
<comment type="caution">
    <text evidence="19">The sequence shown here is derived from an EMBL/GenBank/DDBJ whole genome shotgun (WGS) entry which is preliminary data.</text>
</comment>
<dbReference type="EMBL" id="PVBR01000024">
    <property type="protein sequence ID" value="PRD41130.1"/>
    <property type="molecule type" value="Genomic_DNA"/>
</dbReference>
<dbReference type="InterPro" id="IPR016185">
    <property type="entry name" value="PreATP-grasp_dom_sf"/>
</dbReference>
<evidence type="ECO:0000256" key="14">
    <source>
        <dbReference type="HAMAP-Rule" id="MF_00047"/>
    </source>
</evidence>
<keyword evidence="7 14" id="KW-0436">Ligase</keyword>
<comment type="cofactor">
    <cofactor evidence="1">
        <name>Mn(2+)</name>
        <dbReference type="ChEBI" id="CHEBI:29035"/>
    </cofactor>
</comment>
<reference evidence="19 20" key="1">
    <citation type="submission" date="2018-02" db="EMBL/GenBank/DDBJ databases">
        <title>The draft genome of Phyllobacterium sp. 1N-3.</title>
        <authorList>
            <person name="Liu L."/>
            <person name="Li L."/>
            <person name="Zhang X."/>
            <person name="Wang T."/>
            <person name="Liang L."/>
        </authorList>
    </citation>
    <scope>NUCLEOTIDE SEQUENCE [LARGE SCALE GENOMIC DNA]</scope>
    <source>
        <strain evidence="19 20">1N-3</strain>
    </source>
</reference>
<protein>
    <recommendedName>
        <fullName evidence="5 14">D-alanine--D-alanine ligase</fullName>
        <ecNumber evidence="5 14">6.3.2.4</ecNumber>
    </recommendedName>
    <alternativeName>
        <fullName evidence="14">D-Ala-D-Ala ligase</fullName>
    </alternativeName>
    <alternativeName>
        <fullName evidence="14">D-alanylalanine synthetase</fullName>
    </alternativeName>
</protein>
<dbReference type="Gene3D" id="3.30.470.20">
    <property type="entry name" value="ATP-grasp fold, B domain"/>
    <property type="match status" value="1"/>
</dbReference>
<dbReference type="Gene3D" id="3.30.1490.20">
    <property type="entry name" value="ATP-grasp fold, A domain"/>
    <property type="match status" value="1"/>
</dbReference>
<feature type="active site" evidence="15">
    <location>
        <position position="14"/>
    </location>
</feature>
<evidence type="ECO:0000256" key="13">
    <source>
        <dbReference type="ARBA" id="ARBA00047614"/>
    </source>
</evidence>
<dbReference type="RefSeq" id="WP_105744745.1">
    <property type="nucleotide sequence ID" value="NZ_PVBR01000024.1"/>
</dbReference>
<dbReference type="PROSITE" id="PS50975">
    <property type="entry name" value="ATP_GRASP"/>
    <property type="match status" value="1"/>
</dbReference>